<evidence type="ECO:0000256" key="7">
    <source>
        <dbReference type="PROSITE-ProRule" id="PRU00176"/>
    </source>
</evidence>
<name>A0A0D2F7W7_9EURO</name>
<dbReference type="SUPFAM" id="SSF54928">
    <property type="entry name" value="RNA-binding domain, RBD"/>
    <property type="match status" value="1"/>
</dbReference>
<dbReference type="STRING" id="348802.A0A0D2F7W7"/>
<dbReference type="PROSITE" id="PS50102">
    <property type="entry name" value="RRM"/>
    <property type="match status" value="1"/>
</dbReference>
<dbReference type="Proteomes" id="UP000054342">
    <property type="component" value="Unassembled WGS sequence"/>
</dbReference>
<organism evidence="10 11">
    <name type="scientific">Exophiala xenobiotica</name>
    <dbReference type="NCBI Taxonomy" id="348802"/>
    <lineage>
        <taxon>Eukaryota</taxon>
        <taxon>Fungi</taxon>
        <taxon>Dikarya</taxon>
        <taxon>Ascomycota</taxon>
        <taxon>Pezizomycotina</taxon>
        <taxon>Eurotiomycetes</taxon>
        <taxon>Chaetothyriomycetidae</taxon>
        <taxon>Chaetothyriales</taxon>
        <taxon>Herpotrichiellaceae</taxon>
        <taxon>Exophiala</taxon>
    </lineage>
</organism>
<feature type="region of interest" description="Disordered" evidence="8">
    <location>
        <begin position="1"/>
        <end position="25"/>
    </location>
</feature>
<feature type="region of interest" description="Disordered" evidence="8">
    <location>
        <begin position="456"/>
        <end position="492"/>
    </location>
</feature>
<evidence type="ECO:0000256" key="2">
    <source>
        <dbReference type="ARBA" id="ARBA00004604"/>
    </source>
</evidence>
<dbReference type="Pfam" id="PF00076">
    <property type="entry name" value="RRM_1"/>
    <property type="match status" value="1"/>
</dbReference>
<comment type="function">
    <text evidence="1">Involved in pre-25S rRNA processing.</text>
</comment>
<feature type="compositionally biased region" description="Basic and acidic residues" evidence="8">
    <location>
        <begin position="167"/>
        <end position="179"/>
    </location>
</feature>
<dbReference type="GO" id="GO:0005730">
    <property type="term" value="C:nucleolus"/>
    <property type="evidence" value="ECO:0007669"/>
    <property type="project" value="UniProtKB-SubCell"/>
</dbReference>
<proteinExistence type="inferred from homology"/>
<evidence type="ECO:0000256" key="4">
    <source>
        <dbReference type="ARBA" id="ARBA00015520"/>
    </source>
</evidence>
<comment type="subcellular location">
    <subcellularLocation>
        <location evidence="2">Nucleus</location>
        <location evidence="2">Nucleolus</location>
    </subcellularLocation>
</comment>
<protein>
    <recommendedName>
        <fullName evidence="4">Nucleolar protein 12</fullName>
    </recommendedName>
</protein>
<dbReference type="AlphaFoldDB" id="A0A0D2F7W7"/>
<reference evidence="10 11" key="1">
    <citation type="submission" date="2015-01" db="EMBL/GenBank/DDBJ databases">
        <title>The Genome Sequence of Exophiala xenobiotica CBS118157.</title>
        <authorList>
            <consortium name="The Broad Institute Genomics Platform"/>
            <person name="Cuomo C."/>
            <person name="de Hoog S."/>
            <person name="Gorbushina A."/>
            <person name="Stielow B."/>
            <person name="Teixiera M."/>
            <person name="Abouelleil A."/>
            <person name="Chapman S.B."/>
            <person name="Priest M."/>
            <person name="Young S.K."/>
            <person name="Wortman J."/>
            <person name="Nusbaum C."/>
            <person name="Birren B."/>
        </authorList>
    </citation>
    <scope>NUCLEOTIDE SEQUENCE [LARGE SCALE GENOMIC DNA]</scope>
    <source>
        <strain evidence="10 11">CBS 118157</strain>
    </source>
</reference>
<sequence>MAKSKKPQAEQQPAQTTPFAAKSTSVDPALASLFASSSGPITVPARIPQPVKPAASTVQTINADETSSGSDAEDSDIPSKAGKGNGAAAPVDEETVERPRKRRRKSNKDDLEEQYFQRLEREEEKEHAQKQAETGIEVESSGDVDSLHSDLEDISEDETALAAPNVPRHETQEQKSSNEARVDLTVFLGNVSTAAIKSTKAKRALMKHLQSVLKEAPDGQTPEKLESIRFRSTAYESGSGPKKATYAKKELMDETTVSTNAYAVFSTEEAAKRVAKTLNGSVVLDRHLRADSLGQPSKVDHKRCVFIGNLSFVNKETKPEGEDGEQRRPTAKEPADAEEGLWRVFGKIGKVESVRVVRDQETRISKGFAYVQFESENSVEAALLMNDKKFPPMLPRKLRVMRAKKVKQSGPPKGRPVDKGLTRKRSGAFGSRKNALENGLKKAAFVFEGHRASSANKFALSKKKKNKKRPDNRSSRRGAAFKATGGKRKRDA</sequence>
<dbReference type="GO" id="GO:0000463">
    <property type="term" value="P:maturation of LSU-rRNA from tricistronic rRNA transcript (SSU-rRNA, 5.8S rRNA, LSU-rRNA)"/>
    <property type="evidence" value="ECO:0007669"/>
    <property type="project" value="TreeGrafter"/>
</dbReference>
<keyword evidence="6" id="KW-0539">Nucleus</keyword>
<dbReference type="InterPro" id="IPR012677">
    <property type="entry name" value="Nucleotide-bd_a/b_plait_sf"/>
</dbReference>
<dbReference type="InterPro" id="IPR035979">
    <property type="entry name" value="RBD_domain_sf"/>
</dbReference>
<dbReference type="PANTHER" id="PTHR23236">
    <property type="entry name" value="EUKARYOTIC TRANSLATION INITIATION FACTOR 4B/4H"/>
    <property type="match status" value="1"/>
</dbReference>
<evidence type="ECO:0000313" key="11">
    <source>
        <dbReference type="Proteomes" id="UP000054342"/>
    </source>
</evidence>
<dbReference type="OrthoDB" id="442677at2759"/>
<dbReference type="RefSeq" id="XP_013316718.1">
    <property type="nucleotide sequence ID" value="XM_013461264.1"/>
</dbReference>
<accession>A0A0D2F7W7</accession>
<dbReference type="EMBL" id="KN847319">
    <property type="protein sequence ID" value="KIW56134.1"/>
    <property type="molecule type" value="Genomic_DNA"/>
</dbReference>
<feature type="compositionally biased region" description="Low complexity" evidence="8">
    <location>
        <begin position="7"/>
        <end position="22"/>
    </location>
</feature>
<dbReference type="GO" id="GO:0019843">
    <property type="term" value="F:rRNA binding"/>
    <property type="evidence" value="ECO:0007669"/>
    <property type="project" value="TreeGrafter"/>
</dbReference>
<dbReference type="InterPro" id="IPR000504">
    <property type="entry name" value="RRM_dom"/>
</dbReference>
<feature type="domain" description="RRM" evidence="9">
    <location>
        <begin position="303"/>
        <end position="405"/>
    </location>
</feature>
<dbReference type="SMART" id="SM00360">
    <property type="entry name" value="RRM"/>
    <property type="match status" value="1"/>
</dbReference>
<keyword evidence="5 7" id="KW-0694">RNA-binding</keyword>
<feature type="compositionally biased region" description="Basic and acidic residues" evidence="8">
    <location>
        <begin position="316"/>
        <end position="335"/>
    </location>
</feature>
<evidence type="ECO:0000256" key="3">
    <source>
        <dbReference type="ARBA" id="ARBA00007077"/>
    </source>
</evidence>
<evidence type="ECO:0000313" key="10">
    <source>
        <dbReference type="EMBL" id="KIW56134.1"/>
    </source>
</evidence>
<comment type="similarity">
    <text evidence="3">Belongs to the RRM RBM34 family.</text>
</comment>
<evidence type="ECO:0000256" key="5">
    <source>
        <dbReference type="ARBA" id="ARBA00022884"/>
    </source>
</evidence>
<evidence type="ECO:0000259" key="9">
    <source>
        <dbReference type="PROSITE" id="PS50102"/>
    </source>
</evidence>
<dbReference type="HOGENOM" id="CLU_006468_2_0_1"/>
<evidence type="ECO:0000256" key="1">
    <source>
        <dbReference type="ARBA" id="ARBA00002475"/>
    </source>
</evidence>
<dbReference type="PANTHER" id="PTHR23236:SF25">
    <property type="entry name" value="RNA-BINDING PROTEIN 34"/>
    <property type="match status" value="1"/>
</dbReference>
<dbReference type="GeneID" id="25326724"/>
<feature type="region of interest" description="Disordered" evidence="8">
    <location>
        <begin position="316"/>
        <end position="336"/>
    </location>
</feature>
<evidence type="ECO:0000256" key="6">
    <source>
        <dbReference type="ARBA" id="ARBA00023242"/>
    </source>
</evidence>
<keyword evidence="11" id="KW-1185">Reference proteome</keyword>
<feature type="compositionally biased region" description="Polar residues" evidence="8">
    <location>
        <begin position="56"/>
        <end position="70"/>
    </location>
</feature>
<feature type="region of interest" description="Disordered" evidence="8">
    <location>
        <begin position="39"/>
        <end position="179"/>
    </location>
</feature>
<dbReference type="Gene3D" id="3.30.70.330">
    <property type="match status" value="2"/>
</dbReference>
<gene>
    <name evidence="10" type="ORF">PV05_04816</name>
</gene>
<feature type="region of interest" description="Disordered" evidence="8">
    <location>
        <begin position="402"/>
        <end position="434"/>
    </location>
</feature>
<feature type="compositionally biased region" description="Basic and acidic residues" evidence="8">
    <location>
        <begin position="118"/>
        <end position="130"/>
    </location>
</feature>
<evidence type="ECO:0000256" key="8">
    <source>
        <dbReference type="SAM" id="MobiDB-lite"/>
    </source>
</evidence>